<proteinExistence type="predicted"/>
<evidence type="ECO:0000313" key="2">
    <source>
        <dbReference type="Proteomes" id="UP000799755"/>
    </source>
</evidence>
<protein>
    <submittedName>
        <fullName evidence="1">Uncharacterized protein</fullName>
    </submittedName>
</protein>
<dbReference type="EMBL" id="MU003502">
    <property type="protein sequence ID" value="KAF2472621.1"/>
    <property type="molecule type" value="Genomic_DNA"/>
</dbReference>
<organism evidence="1 2">
    <name type="scientific">Lindgomyces ingoldianus</name>
    <dbReference type="NCBI Taxonomy" id="673940"/>
    <lineage>
        <taxon>Eukaryota</taxon>
        <taxon>Fungi</taxon>
        <taxon>Dikarya</taxon>
        <taxon>Ascomycota</taxon>
        <taxon>Pezizomycotina</taxon>
        <taxon>Dothideomycetes</taxon>
        <taxon>Pleosporomycetidae</taxon>
        <taxon>Pleosporales</taxon>
        <taxon>Lindgomycetaceae</taxon>
        <taxon>Lindgomyces</taxon>
    </lineage>
</organism>
<sequence>MPSRYRKSTVRPNPGRASIAPALNPCNAALPNTQLPTYRKPSHPLNHRAQNQLASLTHLHSLKDLKNQNQQAVELITQSAGAINDMLRERELRVAKRRQRWERDSEGVYEEEQEREERELEDLKAKVENMTKELEVGMRHLIDTEMAGSRIEEGFQWMRTNAPGLLEQEYVTQVTQQQTQQSQNHTQRQRRQTYGDGDEEMNDTEEGEDEEIPSPGPTPLSGMRIALTGPSELFADRLQKMKENYLSLSHTVRYAKNNDYIGFKSMVHDAKNGDNGPPLPHADTWFTERGSPAPGITATQNGADEDDDLVVDKATISTRCPITFQKFQEPVSSKKCPHSFEKHAILDFIRRSNVKIGGGPGRGQGEKAVQCPVSGCSQMITASDLFHDAVLIRKIKRMQQAEAQEDDAEDSDLEDNPAPRRHRQEGSGEDDVAVRPSRRVKSEVAVPATQESPRRTAEAVDLGDPSDFDDSEHYG</sequence>
<comment type="caution">
    <text evidence="1">The sequence shown here is derived from an EMBL/GenBank/DDBJ whole genome shotgun (WGS) entry which is preliminary data.</text>
</comment>
<gene>
    <name evidence="1" type="ORF">BDR25DRAFT_284171</name>
</gene>
<accession>A0ACB6R0B6</accession>
<reference evidence="1" key="1">
    <citation type="journal article" date="2020" name="Stud. Mycol.">
        <title>101 Dothideomycetes genomes: a test case for predicting lifestyles and emergence of pathogens.</title>
        <authorList>
            <person name="Haridas S."/>
            <person name="Albert R."/>
            <person name="Binder M."/>
            <person name="Bloem J."/>
            <person name="Labutti K."/>
            <person name="Salamov A."/>
            <person name="Andreopoulos B."/>
            <person name="Baker S."/>
            <person name="Barry K."/>
            <person name="Bills G."/>
            <person name="Bluhm B."/>
            <person name="Cannon C."/>
            <person name="Castanera R."/>
            <person name="Culley D."/>
            <person name="Daum C."/>
            <person name="Ezra D."/>
            <person name="Gonzalez J."/>
            <person name="Henrissat B."/>
            <person name="Kuo A."/>
            <person name="Liang C."/>
            <person name="Lipzen A."/>
            <person name="Lutzoni F."/>
            <person name="Magnuson J."/>
            <person name="Mondo S."/>
            <person name="Nolan M."/>
            <person name="Ohm R."/>
            <person name="Pangilinan J."/>
            <person name="Park H.-J."/>
            <person name="Ramirez L."/>
            <person name="Alfaro M."/>
            <person name="Sun H."/>
            <person name="Tritt A."/>
            <person name="Yoshinaga Y."/>
            <person name="Zwiers L.-H."/>
            <person name="Turgeon B."/>
            <person name="Goodwin S."/>
            <person name="Spatafora J."/>
            <person name="Crous P."/>
            <person name="Grigoriev I."/>
        </authorList>
    </citation>
    <scope>NUCLEOTIDE SEQUENCE</scope>
    <source>
        <strain evidence="1">ATCC 200398</strain>
    </source>
</reference>
<dbReference type="Proteomes" id="UP000799755">
    <property type="component" value="Unassembled WGS sequence"/>
</dbReference>
<evidence type="ECO:0000313" key="1">
    <source>
        <dbReference type="EMBL" id="KAF2472621.1"/>
    </source>
</evidence>
<keyword evidence="2" id="KW-1185">Reference proteome</keyword>
<name>A0ACB6R0B6_9PLEO</name>